<keyword evidence="2" id="KW-1185">Reference proteome</keyword>
<gene>
    <name evidence="1" type="ORF">GTP41_12435</name>
</gene>
<dbReference type="Proteomes" id="UP000448575">
    <property type="component" value="Unassembled WGS sequence"/>
</dbReference>
<name>A0A6N9HH25_9BURK</name>
<evidence type="ECO:0000313" key="1">
    <source>
        <dbReference type="EMBL" id="MYN02908.1"/>
    </source>
</evidence>
<protein>
    <submittedName>
        <fullName evidence="1">Uncharacterized protein</fullName>
    </submittedName>
</protein>
<accession>A0A6N9HH25</accession>
<dbReference type="RefSeq" id="WP_161025898.1">
    <property type="nucleotide sequence ID" value="NZ_WWCJ01000008.1"/>
</dbReference>
<dbReference type="Pfam" id="PF19739">
    <property type="entry name" value="DUF6228"/>
    <property type="match status" value="1"/>
</dbReference>
<reference evidence="1 2" key="1">
    <citation type="submission" date="2019-12" db="EMBL/GenBank/DDBJ databases">
        <title>Novel species isolated from a subtropical stream in China.</title>
        <authorList>
            <person name="Lu H."/>
        </authorList>
    </citation>
    <scope>NUCLEOTIDE SEQUENCE [LARGE SCALE GENOMIC DNA]</scope>
    <source>
        <strain evidence="1 2">DS3</strain>
    </source>
</reference>
<dbReference type="InterPro" id="IPR046196">
    <property type="entry name" value="DUF6228"/>
</dbReference>
<dbReference type="EMBL" id="WWCJ01000008">
    <property type="protein sequence ID" value="MYN02908.1"/>
    <property type="molecule type" value="Genomic_DNA"/>
</dbReference>
<comment type="caution">
    <text evidence="1">The sequence shown here is derived from an EMBL/GenBank/DDBJ whole genome shotgun (WGS) entry which is preliminary data.</text>
</comment>
<organism evidence="1 2">
    <name type="scientific">Pseudoduganella guangdongensis</name>
    <dbReference type="NCBI Taxonomy" id="2692179"/>
    <lineage>
        <taxon>Bacteria</taxon>
        <taxon>Pseudomonadati</taxon>
        <taxon>Pseudomonadota</taxon>
        <taxon>Betaproteobacteria</taxon>
        <taxon>Burkholderiales</taxon>
        <taxon>Oxalobacteraceae</taxon>
        <taxon>Telluria group</taxon>
        <taxon>Pseudoduganella</taxon>
    </lineage>
</organism>
<proteinExistence type="predicted"/>
<dbReference type="AlphaFoldDB" id="A0A6N9HH25"/>
<sequence length="136" mass="15189">MDEFVIRSDKEAKVTFDSRRFDHTGWVTAYTITIDARGLRATREVENLPYGSSPAKLFGELAEEWSGFKGQKEWGAIEGEFNLSASSDAIGHTTLVVEILPSYASPCWSAELSIEIEAGQLERIASDAREFFNDFT</sequence>
<evidence type="ECO:0000313" key="2">
    <source>
        <dbReference type="Proteomes" id="UP000448575"/>
    </source>
</evidence>